<gene>
    <name evidence="2" type="ORF">FDV58_07045</name>
</gene>
<keyword evidence="1" id="KW-0812">Transmembrane</keyword>
<proteinExistence type="predicted"/>
<keyword evidence="1" id="KW-1133">Transmembrane helix</keyword>
<dbReference type="AlphaFoldDB" id="A0A4U6S3P0"/>
<accession>A0A4U6S3P0</accession>
<feature type="transmembrane region" description="Helical" evidence="1">
    <location>
        <begin position="12"/>
        <end position="28"/>
    </location>
</feature>
<evidence type="ECO:0000256" key="1">
    <source>
        <dbReference type="SAM" id="Phobius"/>
    </source>
</evidence>
<comment type="caution">
    <text evidence="2">The sequence shown here is derived from an EMBL/GenBank/DDBJ whole genome shotgun (WGS) entry which is preliminary data.</text>
</comment>
<feature type="transmembrane region" description="Helical" evidence="1">
    <location>
        <begin position="48"/>
        <end position="68"/>
    </location>
</feature>
<dbReference type="EMBL" id="SZZP01000004">
    <property type="protein sequence ID" value="TKV82249.1"/>
    <property type="molecule type" value="Genomic_DNA"/>
</dbReference>
<sequence>MFGSLLPFFKYGWYGAGFAFVALIFWLLRHEFQKGPNGYRLPIRKNAVAVIFLFAAVSLAFFFSAVFAENIVPDPFRNYVTLDMGHYGFDTTTNTIKFQMSVANPETERYVPKSMVNDYDVILGIREDSREPPEQGTYQTAINHMKFSTIDMREWKPTSQAELEMFENRCVRFSIFGIPKSDHHEIGATFKPDDFKTIRLFDTRSTGNHCG</sequence>
<keyword evidence="1" id="KW-0472">Membrane</keyword>
<organism evidence="2 3">
    <name type="scientific">Bradyrhizobium elkanii</name>
    <dbReference type="NCBI Taxonomy" id="29448"/>
    <lineage>
        <taxon>Bacteria</taxon>
        <taxon>Pseudomonadati</taxon>
        <taxon>Pseudomonadota</taxon>
        <taxon>Alphaproteobacteria</taxon>
        <taxon>Hyphomicrobiales</taxon>
        <taxon>Nitrobacteraceae</taxon>
        <taxon>Bradyrhizobium</taxon>
    </lineage>
</organism>
<protein>
    <submittedName>
        <fullName evidence="2">Uncharacterized protein</fullName>
    </submittedName>
</protein>
<evidence type="ECO:0000313" key="3">
    <source>
        <dbReference type="Proteomes" id="UP000305095"/>
    </source>
</evidence>
<reference evidence="2 3" key="1">
    <citation type="submission" date="2019-05" db="EMBL/GenBank/DDBJ databases">
        <title>Draft Genome of Bradyrhizobium elkanii strain SEMIA 938, Used in Commercial Inoculants for Lupinus spp. in Brazil.</title>
        <authorList>
            <person name="Hungria M."/>
            <person name="Delamuta J.R.M."/>
            <person name="Ribeiro R.A."/>
            <person name="Nogueira M.A."/>
        </authorList>
    </citation>
    <scope>NUCLEOTIDE SEQUENCE [LARGE SCALE GENOMIC DNA]</scope>
    <source>
        <strain evidence="2 3">Semia 938</strain>
    </source>
</reference>
<dbReference type="RefSeq" id="WP_137477532.1">
    <property type="nucleotide sequence ID" value="NZ_SZZP01000004.1"/>
</dbReference>
<dbReference type="Proteomes" id="UP000305095">
    <property type="component" value="Unassembled WGS sequence"/>
</dbReference>
<evidence type="ECO:0000313" key="2">
    <source>
        <dbReference type="EMBL" id="TKV82249.1"/>
    </source>
</evidence>
<name>A0A4U6S3P0_BRAEL</name>